<dbReference type="PANTHER" id="PTHR30024">
    <property type="entry name" value="ALIPHATIC SULFONATES-BINDING PROTEIN-RELATED"/>
    <property type="match status" value="1"/>
</dbReference>
<dbReference type="CDD" id="cd13553">
    <property type="entry name" value="PBP2_NrtA_CpmA_like"/>
    <property type="match status" value="1"/>
</dbReference>
<evidence type="ECO:0000256" key="6">
    <source>
        <dbReference type="ARBA" id="ARBA00022519"/>
    </source>
</evidence>
<proteinExistence type="inferred from homology"/>
<keyword evidence="4" id="KW-0813">Transport</keyword>
<comment type="similarity">
    <text evidence="3">Belongs to the bacterial solute-binding protein SsuA/TauA family.</text>
</comment>
<evidence type="ECO:0000313" key="9">
    <source>
        <dbReference type="EMBL" id="SMB93863.1"/>
    </source>
</evidence>
<keyword evidence="5" id="KW-1003">Cell membrane</keyword>
<keyword evidence="10" id="KW-1185">Reference proteome</keyword>
<reference evidence="9 10" key="1">
    <citation type="submission" date="2017-04" db="EMBL/GenBank/DDBJ databases">
        <authorList>
            <person name="Afonso C.L."/>
            <person name="Miller P.J."/>
            <person name="Scott M.A."/>
            <person name="Spackman E."/>
            <person name="Goraichik I."/>
            <person name="Dimitrov K.M."/>
            <person name="Suarez D.L."/>
            <person name="Swayne D.E."/>
        </authorList>
    </citation>
    <scope>NUCLEOTIDE SEQUENCE [LARGE SCALE GENOMIC DNA]</scope>
    <source>
        <strain evidence="9 10">ToBE</strain>
    </source>
</reference>
<gene>
    <name evidence="9" type="ORF">SAMN00808754_0925</name>
</gene>
<dbReference type="STRING" id="698762.SAMN00808754_0925"/>
<keyword evidence="7" id="KW-0732">Signal</keyword>
<dbReference type="Pfam" id="PF13379">
    <property type="entry name" value="NMT1_2"/>
    <property type="match status" value="1"/>
</dbReference>
<accession>A0A1W1VKP6</accession>
<evidence type="ECO:0000256" key="1">
    <source>
        <dbReference type="ARBA" id="ARBA00004418"/>
    </source>
</evidence>
<dbReference type="RefSeq" id="WP_084664429.1">
    <property type="nucleotide sequence ID" value="NZ_LT838272.1"/>
</dbReference>
<dbReference type="Proteomes" id="UP000192569">
    <property type="component" value="Chromosome I"/>
</dbReference>
<dbReference type="InterPro" id="IPR044527">
    <property type="entry name" value="NrtA/CpmA_ABC-bd_dom"/>
</dbReference>
<evidence type="ECO:0000256" key="3">
    <source>
        <dbReference type="ARBA" id="ARBA00010742"/>
    </source>
</evidence>
<sequence>MRWRYNLLISLVLFLTLFTGCGIKKEGEQINERTKIIKLGYLPITHSLPLIVADNLKAGKFEGFKLELVRFSSWPELTEALNSGQIQGAITMLELALVGYERGVPLKILSLSHRNGDVLVAAKEISSVSQLKGKRVAIPHRLSGHNILLYRALTQAGLDYNAVEKVEMAPPEMPAALARKEIAAYIVAEPFGARSVTSGTGQVLLRAQDIWSNWICCGLVMNSKFVEANPETVKQIVAALVEAGNFVEKNKDQAIEIAQKYLAIERPLWEKSLSWISYSNLTPSKEELEALQNALIELPWEGKKGSLLAHPVNLDTLVDTSFITQAYRGVK</sequence>
<dbReference type="PANTHER" id="PTHR30024:SF47">
    <property type="entry name" value="TAURINE-BINDING PERIPLASMIC PROTEIN"/>
    <property type="match status" value="1"/>
</dbReference>
<organism evidence="9 10">
    <name type="scientific">Thermanaeromonas toyohensis ToBE</name>
    <dbReference type="NCBI Taxonomy" id="698762"/>
    <lineage>
        <taxon>Bacteria</taxon>
        <taxon>Bacillati</taxon>
        <taxon>Bacillota</taxon>
        <taxon>Clostridia</taxon>
        <taxon>Neomoorellales</taxon>
        <taxon>Neomoorellaceae</taxon>
        <taxon>Thermanaeromonas</taxon>
    </lineage>
</organism>
<evidence type="ECO:0000256" key="5">
    <source>
        <dbReference type="ARBA" id="ARBA00022475"/>
    </source>
</evidence>
<dbReference type="SUPFAM" id="SSF53850">
    <property type="entry name" value="Periplasmic binding protein-like II"/>
    <property type="match status" value="1"/>
</dbReference>
<dbReference type="GO" id="GO:0005886">
    <property type="term" value="C:plasma membrane"/>
    <property type="evidence" value="ECO:0007669"/>
    <property type="project" value="UniProtKB-SubCell"/>
</dbReference>
<evidence type="ECO:0000256" key="2">
    <source>
        <dbReference type="ARBA" id="ARBA00004533"/>
    </source>
</evidence>
<protein>
    <submittedName>
        <fullName evidence="9">NitT/TauT family transport system substrate-binding protein</fullName>
    </submittedName>
</protein>
<dbReference type="AlphaFoldDB" id="A0A1W1VKP6"/>
<evidence type="ECO:0000256" key="7">
    <source>
        <dbReference type="ARBA" id="ARBA00022729"/>
    </source>
</evidence>
<dbReference type="EMBL" id="LT838272">
    <property type="protein sequence ID" value="SMB93863.1"/>
    <property type="molecule type" value="Genomic_DNA"/>
</dbReference>
<evidence type="ECO:0000256" key="4">
    <source>
        <dbReference type="ARBA" id="ARBA00022448"/>
    </source>
</evidence>
<comment type="subcellular location">
    <subcellularLocation>
        <location evidence="2">Cell inner membrane</location>
    </subcellularLocation>
    <subcellularLocation>
        <location evidence="1">Periplasm</location>
    </subcellularLocation>
</comment>
<keyword evidence="6" id="KW-0997">Cell inner membrane</keyword>
<keyword evidence="8" id="KW-0472">Membrane</keyword>
<evidence type="ECO:0000313" key="10">
    <source>
        <dbReference type="Proteomes" id="UP000192569"/>
    </source>
</evidence>
<evidence type="ECO:0000256" key="8">
    <source>
        <dbReference type="ARBA" id="ARBA00023136"/>
    </source>
</evidence>
<name>A0A1W1VKP6_9FIRM</name>
<dbReference type="OrthoDB" id="9814375at2"/>
<dbReference type="GO" id="GO:0042597">
    <property type="term" value="C:periplasmic space"/>
    <property type="evidence" value="ECO:0007669"/>
    <property type="project" value="UniProtKB-SubCell"/>
</dbReference>
<dbReference type="PROSITE" id="PS51257">
    <property type="entry name" value="PROKAR_LIPOPROTEIN"/>
    <property type="match status" value="1"/>
</dbReference>
<dbReference type="Gene3D" id="3.40.190.10">
    <property type="entry name" value="Periplasmic binding protein-like II"/>
    <property type="match status" value="2"/>
</dbReference>